<dbReference type="OrthoDB" id="8656856at2"/>
<dbReference type="InterPro" id="IPR021733">
    <property type="entry name" value="DUF3304"/>
</dbReference>
<evidence type="ECO:0000313" key="2">
    <source>
        <dbReference type="Proteomes" id="UP000451565"/>
    </source>
</evidence>
<dbReference type="Proteomes" id="UP000451565">
    <property type="component" value="Unassembled WGS sequence"/>
</dbReference>
<accession>A0A843YRU3</accession>
<keyword evidence="2" id="KW-1185">Reference proteome</keyword>
<gene>
    <name evidence="1" type="ORF">GEV47_06075</name>
</gene>
<dbReference type="Pfam" id="PF11745">
    <property type="entry name" value="DUF3304"/>
    <property type="match status" value="1"/>
</dbReference>
<dbReference type="AlphaFoldDB" id="A0A843YRU3"/>
<organism evidence="1 2">
    <name type="scientific">Glaciimonas soli</name>
    <dbReference type="NCBI Taxonomy" id="2590999"/>
    <lineage>
        <taxon>Bacteria</taxon>
        <taxon>Pseudomonadati</taxon>
        <taxon>Pseudomonadota</taxon>
        <taxon>Betaproteobacteria</taxon>
        <taxon>Burkholderiales</taxon>
        <taxon>Oxalobacteraceae</taxon>
        <taxon>Glaciimonas</taxon>
    </lineage>
</organism>
<proteinExistence type="predicted"/>
<dbReference type="EMBL" id="WINI01000002">
    <property type="protein sequence ID" value="MQR00243.1"/>
    <property type="molecule type" value="Genomic_DNA"/>
</dbReference>
<sequence length="182" mass="20436">MSQAQMIFHRTFNEGRSMRIKYSLLLVAALALSACSTTPKNTEDLSKYTAMKVVNVPMAYVSLRCYAHDGVGYIYSYSVQEPFSKRMANGLSCGGLVAAGYMLPKQWQPGMKVKVRWNRPIKGKDNWIEKTTTIRKYDEAGTLYVHFFQNDEVRVVSSPLIGALNPNHPIAPTIKVAPPEEE</sequence>
<protein>
    <submittedName>
        <fullName evidence="1">DUF3304 domain-containing protein</fullName>
    </submittedName>
</protein>
<comment type="caution">
    <text evidence="1">The sequence shown here is derived from an EMBL/GenBank/DDBJ whole genome shotgun (WGS) entry which is preliminary data.</text>
</comment>
<evidence type="ECO:0000313" key="1">
    <source>
        <dbReference type="EMBL" id="MQR00243.1"/>
    </source>
</evidence>
<name>A0A843YRU3_9BURK</name>
<reference evidence="1 2" key="1">
    <citation type="submission" date="2019-10" db="EMBL/GenBank/DDBJ databases">
        <title>Glaciimonas soli sp. nov., a psychrophilic bacterium isolated from the forest soil of a high elevation mountain in Taiwan.</title>
        <authorList>
            <person name="Wang L.-T."/>
            <person name="Shieh W.Y."/>
        </authorList>
    </citation>
    <scope>NUCLEOTIDE SEQUENCE [LARGE SCALE GENOMIC DNA]</scope>
    <source>
        <strain evidence="1 2">GS1</strain>
    </source>
</reference>